<dbReference type="CDD" id="cd06260">
    <property type="entry name" value="DUF820-like"/>
    <property type="match status" value="1"/>
</dbReference>
<dbReference type="Proteomes" id="UP000219042">
    <property type="component" value="Unassembled WGS sequence"/>
</dbReference>
<dbReference type="InterPro" id="IPR012296">
    <property type="entry name" value="Nuclease_put_TT1808"/>
</dbReference>
<dbReference type="InterPro" id="IPR011335">
    <property type="entry name" value="Restrct_endonuc-II-like"/>
</dbReference>
<evidence type="ECO:0000313" key="3">
    <source>
        <dbReference type="Proteomes" id="UP000219042"/>
    </source>
</evidence>
<protein>
    <submittedName>
        <fullName evidence="2">Endonuclease, Uma2 family (Restriction endonuclease fold)</fullName>
    </submittedName>
</protein>
<sequence>MNLAYRHHKMTEEEYLQAELLADIRHEYIDGEVYAMAGTKKNHNIIAVNMLSLLQQHLRGKSCQPYASDIKVKVNKNFFYPDVMVDCSEDDNEYFTENPTIIVEVLSKSTRQYDKTLKREQYLKIPTLQEYILIEQDFVDIEIQRRSNGWQSEHFYLDDPVQIPAIGLETTVSQIYYRVKNEDMEEWLLKQEESE</sequence>
<evidence type="ECO:0000313" key="2">
    <source>
        <dbReference type="EMBL" id="SNX43589.1"/>
    </source>
</evidence>
<gene>
    <name evidence="2" type="ORF">SAMN05421731_101631</name>
</gene>
<dbReference type="EMBL" id="OANT01000001">
    <property type="protein sequence ID" value="SNX43589.1"/>
    <property type="molecule type" value="Genomic_DNA"/>
</dbReference>
<dbReference type="PANTHER" id="PTHR36558:SF1">
    <property type="entry name" value="RESTRICTION ENDONUCLEASE DOMAIN-CONTAINING PROTEIN-RELATED"/>
    <property type="match status" value="1"/>
</dbReference>
<dbReference type="GO" id="GO:0004519">
    <property type="term" value="F:endonuclease activity"/>
    <property type="evidence" value="ECO:0007669"/>
    <property type="project" value="UniProtKB-KW"/>
</dbReference>
<dbReference type="InterPro" id="IPR008538">
    <property type="entry name" value="Uma2"/>
</dbReference>
<dbReference type="RefSeq" id="WP_097077865.1">
    <property type="nucleotide sequence ID" value="NZ_BAABHT010000020.1"/>
</dbReference>
<feature type="domain" description="Putative restriction endonuclease" evidence="1">
    <location>
        <begin position="13"/>
        <end position="163"/>
    </location>
</feature>
<proteinExistence type="predicted"/>
<accession>A0A240E5U9</accession>
<keyword evidence="3" id="KW-1185">Reference proteome</keyword>
<dbReference type="OrthoDB" id="26750at2"/>
<keyword evidence="2" id="KW-0378">Hydrolase</keyword>
<name>A0A240E5U9_9GAMM</name>
<dbReference type="PANTHER" id="PTHR36558">
    <property type="entry name" value="GLR1098 PROTEIN"/>
    <property type="match status" value="1"/>
</dbReference>
<keyword evidence="2" id="KW-0540">Nuclease</keyword>
<dbReference type="AlphaFoldDB" id="A0A240E5U9"/>
<reference evidence="3" key="1">
    <citation type="submission" date="2016-09" db="EMBL/GenBank/DDBJ databases">
        <authorList>
            <person name="Varghese N."/>
            <person name="Submissions S."/>
        </authorList>
    </citation>
    <scope>NUCLEOTIDE SEQUENCE [LARGE SCALE GENOMIC DNA]</scope>
    <source>
        <strain evidence="3">ANC 4466</strain>
    </source>
</reference>
<keyword evidence="2" id="KW-0255">Endonuclease</keyword>
<dbReference type="Pfam" id="PF05685">
    <property type="entry name" value="Uma2"/>
    <property type="match status" value="1"/>
</dbReference>
<dbReference type="Gene3D" id="3.90.1570.10">
    <property type="entry name" value="tt1808, chain A"/>
    <property type="match status" value="1"/>
</dbReference>
<evidence type="ECO:0000259" key="1">
    <source>
        <dbReference type="Pfam" id="PF05685"/>
    </source>
</evidence>
<dbReference type="SUPFAM" id="SSF52980">
    <property type="entry name" value="Restriction endonuclease-like"/>
    <property type="match status" value="1"/>
</dbReference>
<organism evidence="2 3">
    <name type="scientific">Acinetobacter puyangensis</name>
    <dbReference type="NCBI Taxonomy" id="1096779"/>
    <lineage>
        <taxon>Bacteria</taxon>
        <taxon>Pseudomonadati</taxon>
        <taxon>Pseudomonadota</taxon>
        <taxon>Gammaproteobacteria</taxon>
        <taxon>Moraxellales</taxon>
        <taxon>Moraxellaceae</taxon>
        <taxon>Acinetobacter</taxon>
    </lineage>
</organism>